<comment type="subcellular location">
    <subcellularLocation>
        <location evidence="1">Cell membrane</location>
        <topology evidence="1">Multi-pass membrane protein</topology>
    </subcellularLocation>
</comment>
<evidence type="ECO:0000256" key="9">
    <source>
        <dbReference type="SAM" id="Phobius"/>
    </source>
</evidence>
<dbReference type="InterPro" id="IPR006042">
    <property type="entry name" value="Xan_ur_permease"/>
</dbReference>
<dbReference type="InterPro" id="IPR017588">
    <property type="entry name" value="UacT-like"/>
</dbReference>
<feature type="transmembrane region" description="Helical" evidence="9">
    <location>
        <begin position="186"/>
        <end position="205"/>
    </location>
</feature>
<feature type="transmembrane region" description="Helical" evidence="9">
    <location>
        <begin position="341"/>
        <end position="363"/>
    </location>
</feature>
<organism evidence="10 11">
    <name type="scientific">Yoonia litorea</name>
    <dbReference type="NCBI Taxonomy" id="1123755"/>
    <lineage>
        <taxon>Bacteria</taxon>
        <taxon>Pseudomonadati</taxon>
        <taxon>Pseudomonadota</taxon>
        <taxon>Alphaproteobacteria</taxon>
        <taxon>Rhodobacterales</taxon>
        <taxon>Paracoccaceae</taxon>
        <taxon>Yoonia</taxon>
    </lineage>
</organism>
<evidence type="ECO:0000256" key="5">
    <source>
        <dbReference type="ARBA" id="ARBA00022692"/>
    </source>
</evidence>
<feature type="transmembrane region" description="Helical" evidence="9">
    <location>
        <begin position="428"/>
        <end position="448"/>
    </location>
</feature>
<feature type="transmembrane region" description="Helical" evidence="9">
    <location>
        <begin position="91"/>
        <end position="112"/>
    </location>
</feature>
<keyword evidence="11" id="KW-1185">Reference proteome</keyword>
<dbReference type="AlphaFoldDB" id="A0A1I6LPZ0"/>
<dbReference type="NCBIfam" id="NF037981">
    <property type="entry name" value="NCS2_1"/>
    <property type="match status" value="1"/>
</dbReference>
<evidence type="ECO:0000256" key="4">
    <source>
        <dbReference type="ARBA" id="ARBA00022475"/>
    </source>
</evidence>
<proteinExistence type="inferred from homology"/>
<evidence type="ECO:0000256" key="8">
    <source>
        <dbReference type="SAM" id="MobiDB-lite"/>
    </source>
</evidence>
<dbReference type="PANTHER" id="PTHR42810">
    <property type="entry name" value="PURINE PERMEASE C1399.01C-RELATED"/>
    <property type="match status" value="1"/>
</dbReference>
<keyword evidence="3" id="KW-0813">Transport</keyword>
<evidence type="ECO:0000256" key="2">
    <source>
        <dbReference type="ARBA" id="ARBA00008821"/>
    </source>
</evidence>
<dbReference type="OrthoDB" id="9805749at2"/>
<evidence type="ECO:0000313" key="10">
    <source>
        <dbReference type="EMBL" id="SFS05545.1"/>
    </source>
</evidence>
<comment type="similarity">
    <text evidence="2">Belongs to the nucleobase:cation symporter-2 (NCS2) (TC 2.A.40) family.</text>
</comment>
<dbReference type="InterPro" id="IPR006043">
    <property type="entry name" value="NCS2"/>
</dbReference>
<evidence type="ECO:0000313" key="11">
    <source>
        <dbReference type="Proteomes" id="UP000198926"/>
    </source>
</evidence>
<reference evidence="10 11" key="1">
    <citation type="submission" date="2016-10" db="EMBL/GenBank/DDBJ databases">
        <authorList>
            <person name="de Groot N.N."/>
        </authorList>
    </citation>
    <scope>NUCLEOTIDE SEQUENCE [LARGE SCALE GENOMIC DNA]</scope>
    <source>
        <strain evidence="10 11">DSM 29433</strain>
    </source>
</reference>
<gene>
    <name evidence="10" type="ORF">SAMN05444714_0785</name>
</gene>
<dbReference type="STRING" id="1123755.SAMN05444714_0785"/>
<evidence type="ECO:0000256" key="6">
    <source>
        <dbReference type="ARBA" id="ARBA00022989"/>
    </source>
</evidence>
<dbReference type="Pfam" id="PF00860">
    <property type="entry name" value="Xan_ur_permease"/>
    <property type="match status" value="1"/>
</dbReference>
<evidence type="ECO:0000256" key="7">
    <source>
        <dbReference type="ARBA" id="ARBA00023136"/>
    </source>
</evidence>
<keyword evidence="7 9" id="KW-0472">Membrane</keyword>
<keyword evidence="4" id="KW-1003">Cell membrane</keyword>
<evidence type="ECO:0000256" key="1">
    <source>
        <dbReference type="ARBA" id="ARBA00004651"/>
    </source>
</evidence>
<sequence>MASNAIGTPEQLRDPNYTPALHRAIPLGIQHVLAMFVSNVTPAIIVAGAAGFGFGSNSPDFPELLYLIQMSMLFAGVATLLQTITLGPVGAALPIVQGTSFAFIPIMIPLVAGKGVDGLAALFGGVIIGGLFHAVLGLFIGKIRFALPPLVTGLVVTMIGLALVKVGIQYAAGGVPAIGTPEYGSLLNWSAALVVIFVTLGLKFFTSGMLSISAVLIGLIVGYFYALGVGILDWAAVTGSWERSAAFALPQPFKYGFEFSAAAVIGFCLMAFISAIETVGDVSGITKGGAGREATEKEIEGATYADGFGTALAGVFGGFPNTSFSQNVGLIAMTGVMSRHVVTCGAIFLIVCGLIPKVGGVIRTVPIEVLGGGVIVMFGMVVAAGISMLSDVNWNRRNMVIFAISLSIGLGLQLEPAAVAGLPDTARILMTSGLLPAAFLAIILNLILPEELTEESTEEVSGGLHGHGKGALAADDGR</sequence>
<dbReference type="EMBL" id="FOZM01000001">
    <property type="protein sequence ID" value="SFS05545.1"/>
    <property type="molecule type" value="Genomic_DNA"/>
</dbReference>
<dbReference type="GO" id="GO:0005886">
    <property type="term" value="C:plasma membrane"/>
    <property type="evidence" value="ECO:0007669"/>
    <property type="project" value="UniProtKB-SubCell"/>
</dbReference>
<keyword evidence="5 9" id="KW-0812">Transmembrane</keyword>
<feature type="transmembrane region" description="Helical" evidence="9">
    <location>
        <begin position="401"/>
        <end position="422"/>
    </location>
</feature>
<dbReference type="PANTHER" id="PTHR42810:SF2">
    <property type="entry name" value="PURINE PERMEASE C1399.01C-RELATED"/>
    <property type="match status" value="1"/>
</dbReference>
<dbReference type="NCBIfam" id="TIGR03173">
    <property type="entry name" value="pbuX"/>
    <property type="match status" value="1"/>
</dbReference>
<dbReference type="GO" id="GO:0042907">
    <property type="term" value="F:xanthine transmembrane transporter activity"/>
    <property type="evidence" value="ECO:0007669"/>
    <property type="project" value="TreeGrafter"/>
</dbReference>
<feature type="transmembrane region" description="Helical" evidence="9">
    <location>
        <begin position="369"/>
        <end position="389"/>
    </location>
</feature>
<dbReference type="RefSeq" id="WP_090204194.1">
    <property type="nucleotide sequence ID" value="NZ_FOZM01000001.1"/>
</dbReference>
<feature type="transmembrane region" description="Helical" evidence="9">
    <location>
        <begin position="64"/>
        <end position="84"/>
    </location>
</feature>
<feature type="transmembrane region" description="Helical" evidence="9">
    <location>
        <begin position="255"/>
        <end position="276"/>
    </location>
</feature>
<evidence type="ECO:0000256" key="3">
    <source>
        <dbReference type="ARBA" id="ARBA00022448"/>
    </source>
</evidence>
<feature type="transmembrane region" description="Helical" evidence="9">
    <location>
        <begin position="118"/>
        <end position="140"/>
    </location>
</feature>
<feature type="transmembrane region" description="Helical" evidence="9">
    <location>
        <begin position="32"/>
        <end position="52"/>
    </location>
</feature>
<dbReference type="NCBIfam" id="TIGR00801">
    <property type="entry name" value="ncs2"/>
    <property type="match status" value="1"/>
</dbReference>
<feature type="transmembrane region" description="Helical" evidence="9">
    <location>
        <begin position="212"/>
        <end position="235"/>
    </location>
</feature>
<protein>
    <submittedName>
        <fullName evidence="10">Nucleobase:cation symporter-2, NCS2 family</fullName>
    </submittedName>
</protein>
<dbReference type="Proteomes" id="UP000198926">
    <property type="component" value="Unassembled WGS sequence"/>
</dbReference>
<feature type="region of interest" description="Disordered" evidence="8">
    <location>
        <begin position="457"/>
        <end position="478"/>
    </location>
</feature>
<name>A0A1I6LPZ0_9RHOB</name>
<keyword evidence="6 9" id="KW-1133">Transmembrane helix</keyword>
<accession>A0A1I6LPZ0</accession>
<feature type="transmembrane region" description="Helical" evidence="9">
    <location>
        <begin position="147"/>
        <end position="166"/>
    </location>
</feature>